<reference evidence="2" key="1">
    <citation type="journal article" date="2020" name="Front. Microbiol.">
        <title>Phenotypic and Genetic Characterization of the Cheese Ripening Yeast Geotrichum candidum.</title>
        <authorList>
            <person name="Perkins V."/>
            <person name="Vignola S."/>
            <person name="Lessard M.H."/>
            <person name="Plante P.L."/>
            <person name="Corbeil J."/>
            <person name="Dugat-Bony E."/>
            <person name="Frenette M."/>
            <person name="Labrie S."/>
        </authorList>
    </citation>
    <scope>NUCLEOTIDE SEQUENCE</scope>
    <source>
        <strain evidence="2">LMA-70</strain>
    </source>
</reference>
<dbReference type="PANTHER" id="PTHR15020:SF50">
    <property type="entry name" value="UPF0659 PROTEIN YMR090W"/>
    <property type="match status" value="1"/>
</dbReference>
<proteinExistence type="predicted"/>
<dbReference type="InterPro" id="IPR016040">
    <property type="entry name" value="NAD(P)-bd_dom"/>
</dbReference>
<dbReference type="PANTHER" id="PTHR15020">
    <property type="entry name" value="FLAVIN REDUCTASE-RELATED"/>
    <property type="match status" value="1"/>
</dbReference>
<dbReference type="CDD" id="cd05243">
    <property type="entry name" value="SDR_a5"/>
    <property type="match status" value="1"/>
</dbReference>
<dbReference type="SUPFAM" id="SSF51735">
    <property type="entry name" value="NAD(P)-binding Rossmann-fold domains"/>
    <property type="match status" value="1"/>
</dbReference>
<feature type="domain" description="NAD(P)-binding" evidence="1">
    <location>
        <begin position="10"/>
        <end position="201"/>
    </location>
</feature>
<reference evidence="2" key="2">
    <citation type="submission" date="2020-01" db="EMBL/GenBank/DDBJ databases">
        <authorList>
            <person name="Perkins V."/>
            <person name="Lessard M.-H."/>
            <person name="Dugat-Bony E."/>
            <person name="Frenette M."/>
            <person name="Labrie S."/>
        </authorList>
    </citation>
    <scope>NUCLEOTIDE SEQUENCE</scope>
    <source>
        <strain evidence="2">LMA-70</strain>
    </source>
</reference>
<evidence type="ECO:0000313" key="3">
    <source>
        <dbReference type="Proteomes" id="UP000750522"/>
    </source>
</evidence>
<dbReference type="EMBL" id="QQZK01000025">
    <property type="protein sequence ID" value="KAF5103185.1"/>
    <property type="molecule type" value="Genomic_DNA"/>
</dbReference>
<dbReference type="Pfam" id="PF13460">
    <property type="entry name" value="NAD_binding_10"/>
    <property type="match status" value="1"/>
</dbReference>
<sequence>MSPLRVSIIGAHGKVAKHLVHKLANLPEFTPVALIRNPAQAEQFKEINVESKLIDLTGPVSDIAAAIKGSDAVVFSAGAAGKPPGPEVIDHQGVVKVLEALKDTGIKRFILVGALKTDNRSAWEGTALHDYYVAKKKADDAIRAAPHVEYTILRPGSLSDGPGGKKVLDLKVDDDVTNEDIRRYTIDRADVAEAAILSLRNKNTIGKVIPLLNGDGVDLKTFIEKF</sequence>
<name>A0A9P5KTI7_GEOCN</name>
<dbReference type="Gene3D" id="3.40.50.720">
    <property type="entry name" value="NAD(P)-binding Rossmann-like Domain"/>
    <property type="match status" value="1"/>
</dbReference>
<dbReference type="AlphaFoldDB" id="A0A9P5KTI7"/>
<evidence type="ECO:0000313" key="2">
    <source>
        <dbReference type="EMBL" id="KAF5103185.1"/>
    </source>
</evidence>
<accession>A0A9P5KTI7</accession>
<organism evidence="2 3">
    <name type="scientific">Geotrichum candidum</name>
    <name type="common">Oospora lactis</name>
    <name type="synonym">Dipodascus geotrichum</name>
    <dbReference type="NCBI Taxonomy" id="1173061"/>
    <lineage>
        <taxon>Eukaryota</taxon>
        <taxon>Fungi</taxon>
        <taxon>Dikarya</taxon>
        <taxon>Ascomycota</taxon>
        <taxon>Saccharomycotina</taxon>
        <taxon>Dipodascomycetes</taxon>
        <taxon>Dipodascales</taxon>
        <taxon>Dipodascaceae</taxon>
        <taxon>Geotrichum</taxon>
    </lineage>
</organism>
<comment type="caution">
    <text evidence="2">The sequence shown here is derived from an EMBL/GenBank/DDBJ whole genome shotgun (WGS) entry which is preliminary data.</text>
</comment>
<dbReference type="InterPro" id="IPR036291">
    <property type="entry name" value="NAD(P)-bd_dom_sf"/>
</dbReference>
<dbReference type="Proteomes" id="UP000750522">
    <property type="component" value="Unassembled WGS sequence"/>
</dbReference>
<protein>
    <recommendedName>
        <fullName evidence="1">NAD(P)-binding domain-containing protein</fullName>
    </recommendedName>
</protein>
<gene>
    <name evidence="2" type="ORF">DV451_001628</name>
</gene>
<evidence type="ECO:0000259" key="1">
    <source>
        <dbReference type="Pfam" id="PF13460"/>
    </source>
</evidence>